<proteinExistence type="predicted"/>
<evidence type="ECO:0000313" key="1">
    <source>
        <dbReference type="EMBL" id="OMF58280.1"/>
    </source>
</evidence>
<reference evidence="1 2" key="1">
    <citation type="submission" date="2016-11" db="EMBL/GenBank/DDBJ databases">
        <title>Paenibacillus species isolates.</title>
        <authorList>
            <person name="Beno S.M."/>
        </authorList>
    </citation>
    <scope>NUCLEOTIDE SEQUENCE [LARGE SCALE GENOMIC DNA]</scope>
    <source>
        <strain evidence="1 2">FSL R5-0378</strain>
    </source>
</reference>
<dbReference type="Gene3D" id="3.40.50.150">
    <property type="entry name" value="Vaccinia Virus protein VP39"/>
    <property type="match status" value="1"/>
</dbReference>
<comment type="caution">
    <text evidence="1">The sequence shown here is derived from an EMBL/GenBank/DDBJ whole genome shotgun (WGS) entry which is preliminary data.</text>
</comment>
<dbReference type="SUPFAM" id="SSF53335">
    <property type="entry name" value="S-adenosyl-L-methionine-dependent methyltransferases"/>
    <property type="match status" value="1"/>
</dbReference>
<organism evidence="1 2">
    <name type="scientific">Paenibacillus rhizosphaerae</name>
    <dbReference type="NCBI Taxonomy" id="297318"/>
    <lineage>
        <taxon>Bacteria</taxon>
        <taxon>Bacillati</taxon>
        <taxon>Bacillota</taxon>
        <taxon>Bacilli</taxon>
        <taxon>Bacillales</taxon>
        <taxon>Paenibacillaceae</taxon>
        <taxon>Paenibacillus</taxon>
    </lineage>
</organism>
<dbReference type="Proteomes" id="UP000187172">
    <property type="component" value="Unassembled WGS sequence"/>
</dbReference>
<keyword evidence="2" id="KW-1185">Reference proteome</keyword>
<dbReference type="Pfam" id="PF11599">
    <property type="entry name" value="AviRa"/>
    <property type="match status" value="1"/>
</dbReference>
<accession>A0A1R1F2M5</accession>
<sequence>MEYLYETKADSYEDYASGRVLYNAPGVTSFPVRLGSEIVQRCFGILEDRGISGPYTLYDPCCGGAYLLTITGLLHGTKVRRMYASDVDPNALSVAGKNLALLTKQGLTERELQLRELYGNYGKPSHKEALESLARLESAVSGLTLDASVVFQDNITEPHHLDHVDQPIHLVLTDLPYGDLVSWESGDADPVSALFEHIYPLLSSEGAVVAMIADKSQKLGHARYKRLQHFKVGKRQVAIFEPIRETKA</sequence>
<dbReference type="RefSeq" id="WP_076167685.1">
    <property type="nucleotide sequence ID" value="NZ_MRTP01000001.1"/>
</dbReference>
<dbReference type="AlphaFoldDB" id="A0A1R1F2M5"/>
<evidence type="ECO:0008006" key="3">
    <source>
        <dbReference type="Google" id="ProtNLM"/>
    </source>
</evidence>
<dbReference type="EMBL" id="MRTP01000001">
    <property type="protein sequence ID" value="OMF58280.1"/>
    <property type="molecule type" value="Genomic_DNA"/>
</dbReference>
<evidence type="ECO:0000313" key="2">
    <source>
        <dbReference type="Proteomes" id="UP000187172"/>
    </source>
</evidence>
<protein>
    <recommendedName>
        <fullName evidence="3">rRNA methyltransferase</fullName>
    </recommendedName>
</protein>
<dbReference type="InterPro" id="IPR024268">
    <property type="entry name" value="AviRa"/>
</dbReference>
<name>A0A1R1F2M5_9BACL</name>
<dbReference type="InterPro" id="IPR029063">
    <property type="entry name" value="SAM-dependent_MTases_sf"/>
</dbReference>
<dbReference type="Gene3D" id="1.10.287.540">
    <property type="entry name" value="Helix hairpin bin"/>
    <property type="match status" value="1"/>
</dbReference>
<dbReference type="STRING" id="297318.BK138_06990"/>
<gene>
    <name evidence="1" type="ORF">BK138_06990</name>
</gene>